<accession>A0A226EK70</accession>
<dbReference type="EMBL" id="LNIX01000003">
    <property type="protein sequence ID" value="OXA57404.1"/>
    <property type="molecule type" value="Genomic_DNA"/>
</dbReference>
<proteinExistence type="predicted"/>
<keyword evidence="2" id="KW-1185">Reference proteome</keyword>
<protein>
    <submittedName>
        <fullName evidence="1">Uncharacterized protein</fullName>
    </submittedName>
</protein>
<gene>
    <name evidence="1" type="ORF">Fcan01_06585</name>
</gene>
<sequence>MEQFNLTRGFPGKIGGSFGGIQHRFTFKHNEKFSLGLKSFSFFGPHKKAIQQLLKDGGISRPTLTELYSLSVPYVVRIQVKESFANRRRGTMATFMEEITIERNLTLGEIIDVDLKKEKELMIETFPIVPPGIWVDILFQLDGPQTEMLDAEDKCVLNYKVNGDNGRSLQIHALCSSGQLASVTFTAI</sequence>
<evidence type="ECO:0000313" key="1">
    <source>
        <dbReference type="EMBL" id="OXA57404.1"/>
    </source>
</evidence>
<evidence type="ECO:0000313" key="2">
    <source>
        <dbReference type="Proteomes" id="UP000198287"/>
    </source>
</evidence>
<reference evidence="1 2" key="1">
    <citation type="submission" date="2015-12" db="EMBL/GenBank/DDBJ databases">
        <title>The genome of Folsomia candida.</title>
        <authorList>
            <person name="Faddeeva A."/>
            <person name="Derks M.F."/>
            <person name="Anvar Y."/>
            <person name="Smit S."/>
            <person name="Van Straalen N."/>
            <person name="Roelofs D."/>
        </authorList>
    </citation>
    <scope>NUCLEOTIDE SEQUENCE [LARGE SCALE GENOMIC DNA]</scope>
    <source>
        <strain evidence="1 2">VU population</strain>
        <tissue evidence="1">Whole body</tissue>
    </source>
</reference>
<dbReference type="AlphaFoldDB" id="A0A226EK70"/>
<comment type="caution">
    <text evidence="1">The sequence shown here is derived from an EMBL/GenBank/DDBJ whole genome shotgun (WGS) entry which is preliminary data.</text>
</comment>
<name>A0A226EK70_FOLCA</name>
<dbReference type="Proteomes" id="UP000198287">
    <property type="component" value="Unassembled WGS sequence"/>
</dbReference>
<organism evidence="1 2">
    <name type="scientific">Folsomia candida</name>
    <name type="common">Springtail</name>
    <dbReference type="NCBI Taxonomy" id="158441"/>
    <lineage>
        <taxon>Eukaryota</taxon>
        <taxon>Metazoa</taxon>
        <taxon>Ecdysozoa</taxon>
        <taxon>Arthropoda</taxon>
        <taxon>Hexapoda</taxon>
        <taxon>Collembola</taxon>
        <taxon>Entomobryomorpha</taxon>
        <taxon>Isotomoidea</taxon>
        <taxon>Isotomidae</taxon>
        <taxon>Proisotominae</taxon>
        <taxon>Folsomia</taxon>
    </lineage>
</organism>